<name>A0A8J2PF10_9HEXA</name>
<organism evidence="1 2">
    <name type="scientific">Allacma fusca</name>
    <dbReference type="NCBI Taxonomy" id="39272"/>
    <lineage>
        <taxon>Eukaryota</taxon>
        <taxon>Metazoa</taxon>
        <taxon>Ecdysozoa</taxon>
        <taxon>Arthropoda</taxon>
        <taxon>Hexapoda</taxon>
        <taxon>Collembola</taxon>
        <taxon>Symphypleona</taxon>
        <taxon>Sminthuridae</taxon>
        <taxon>Allacma</taxon>
    </lineage>
</organism>
<proteinExistence type="predicted"/>
<dbReference type="AlphaFoldDB" id="A0A8J2PF10"/>
<feature type="non-terminal residue" evidence="1">
    <location>
        <position position="1"/>
    </location>
</feature>
<evidence type="ECO:0000313" key="1">
    <source>
        <dbReference type="EMBL" id="CAG7819358.1"/>
    </source>
</evidence>
<reference evidence="1" key="1">
    <citation type="submission" date="2021-06" db="EMBL/GenBank/DDBJ databases">
        <authorList>
            <person name="Hodson N. C."/>
            <person name="Mongue J. A."/>
            <person name="Jaron S. K."/>
        </authorList>
    </citation>
    <scope>NUCLEOTIDE SEQUENCE</scope>
</reference>
<keyword evidence="2" id="KW-1185">Reference proteome</keyword>
<evidence type="ECO:0000313" key="2">
    <source>
        <dbReference type="Proteomes" id="UP000708208"/>
    </source>
</evidence>
<dbReference type="Proteomes" id="UP000708208">
    <property type="component" value="Unassembled WGS sequence"/>
</dbReference>
<dbReference type="EMBL" id="CAJVCH010447841">
    <property type="protein sequence ID" value="CAG7819358.1"/>
    <property type="molecule type" value="Genomic_DNA"/>
</dbReference>
<accession>A0A8J2PF10</accession>
<sequence>MAAPTNEELLLIKKFRESLHDLKLTEEESSDMQLVRWIR</sequence>
<comment type="caution">
    <text evidence="1">The sequence shown here is derived from an EMBL/GenBank/DDBJ whole genome shotgun (WGS) entry which is preliminary data.</text>
</comment>
<dbReference type="OrthoDB" id="440711at2759"/>
<protein>
    <submittedName>
        <fullName evidence="1">Uncharacterized protein</fullName>
    </submittedName>
</protein>
<gene>
    <name evidence="1" type="ORF">AFUS01_LOCUS29814</name>
</gene>